<dbReference type="GO" id="GO:0006526">
    <property type="term" value="P:L-arginine biosynthetic process"/>
    <property type="evidence" value="ECO:0007669"/>
    <property type="project" value="TreeGrafter"/>
</dbReference>
<protein>
    <submittedName>
        <fullName evidence="4">Peptidase M20</fullName>
    </submittedName>
</protein>
<name>A0A2H3KRH2_9CHLR</name>
<dbReference type="InterPro" id="IPR050072">
    <property type="entry name" value="Peptidase_M20A"/>
</dbReference>
<dbReference type="EMBL" id="LYXE01000012">
    <property type="protein sequence ID" value="PDW01172.1"/>
    <property type="molecule type" value="Genomic_DNA"/>
</dbReference>
<dbReference type="Proteomes" id="UP000220922">
    <property type="component" value="Unassembled WGS sequence"/>
</dbReference>
<sequence length="362" mass="39909">MSTALHEDLVALTCDLVRFETTENRVDQLRAAIEYAAAYLADVPGLVIERSEAHDKPALVVTLRQTRTPALMLNGHLDVVVANPEQFVPEVRDGRIYGRGSQDMKGSCAVMLRLIRELAAWPERPDVGFQFVCDEEIGGTHGTGRLLAEGWRCGFMLCLEPTDMGILFEHKGAMWVELSLPGRPSHGSRPWDGENPILAFHQGLQSLALQYPVPAPDTWRTTITPTTIQAGAGSRNQVPGSLKVTFDIRYVPEDTPAALLATLQTHFPTARVVVNESAPVLRTDPEHHEVSRLADLLQQRAGAPPRFYREHFSTDARYYTSAGIPAVCVGPVGAGLHSDEEWVSVEGLVDLYDVLVSYIKHM</sequence>
<comment type="caution">
    <text evidence="4">The sequence shown here is derived from an EMBL/GenBank/DDBJ whole genome shotgun (WGS) entry which is preliminary data.</text>
</comment>
<reference evidence="4 5" key="1">
    <citation type="submission" date="2016-05" db="EMBL/GenBank/DDBJ databases">
        <authorList>
            <person name="Lavstsen T."/>
            <person name="Jespersen J.S."/>
        </authorList>
    </citation>
    <scope>NUCLEOTIDE SEQUENCE [LARGE SCALE GENOMIC DNA]</scope>
    <source>
        <strain evidence="4 5">B7-9</strain>
    </source>
</reference>
<dbReference type="PANTHER" id="PTHR43808:SF31">
    <property type="entry name" value="N-ACETYL-L-CITRULLINE DEACETYLASE"/>
    <property type="match status" value="1"/>
</dbReference>
<dbReference type="InterPro" id="IPR036264">
    <property type="entry name" value="Bact_exopeptidase_dim_dom"/>
</dbReference>
<organism evidence="4 5">
    <name type="scientific">Candidatus Chloroploca asiatica</name>
    <dbReference type="NCBI Taxonomy" id="1506545"/>
    <lineage>
        <taxon>Bacteria</taxon>
        <taxon>Bacillati</taxon>
        <taxon>Chloroflexota</taxon>
        <taxon>Chloroflexia</taxon>
        <taxon>Chloroflexales</taxon>
        <taxon>Chloroflexineae</taxon>
        <taxon>Oscillochloridaceae</taxon>
        <taxon>Candidatus Chloroploca</taxon>
    </lineage>
</organism>
<keyword evidence="5" id="KW-1185">Reference proteome</keyword>
<dbReference type="Gene3D" id="3.40.630.10">
    <property type="entry name" value="Zn peptidases"/>
    <property type="match status" value="1"/>
</dbReference>
<evidence type="ECO:0000259" key="3">
    <source>
        <dbReference type="Pfam" id="PF07687"/>
    </source>
</evidence>
<keyword evidence="2" id="KW-0378">Hydrolase</keyword>
<accession>A0A2H3KRH2</accession>
<dbReference type="InterPro" id="IPR002933">
    <property type="entry name" value="Peptidase_M20"/>
</dbReference>
<dbReference type="SUPFAM" id="SSF53187">
    <property type="entry name" value="Zn-dependent exopeptidases"/>
    <property type="match status" value="1"/>
</dbReference>
<dbReference type="SUPFAM" id="SSF55031">
    <property type="entry name" value="Bacterial exopeptidase dimerisation domain"/>
    <property type="match status" value="1"/>
</dbReference>
<proteinExistence type="predicted"/>
<gene>
    <name evidence="4" type="ORF">A9Q02_21195</name>
</gene>
<evidence type="ECO:0000313" key="5">
    <source>
        <dbReference type="Proteomes" id="UP000220922"/>
    </source>
</evidence>
<dbReference type="PANTHER" id="PTHR43808">
    <property type="entry name" value="ACETYLORNITHINE DEACETYLASE"/>
    <property type="match status" value="1"/>
</dbReference>
<evidence type="ECO:0000313" key="4">
    <source>
        <dbReference type="EMBL" id="PDW01172.1"/>
    </source>
</evidence>
<keyword evidence="1" id="KW-0479">Metal-binding</keyword>
<dbReference type="AlphaFoldDB" id="A0A2H3KRH2"/>
<evidence type="ECO:0000256" key="1">
    <source>
        <dbReference type="ARBA" id="ARBA00022723"/>
    </source>
</evidence>
<dbReference type="RefSeq" id="WP_097650474.1">
    <property type="nucleotide sequence ID" value="NZ_LYXE01000012.1"/>
</dbReference>
<dbReference type="Pfam" id="PF07687">
    <property type="entry name" value="M20_dimer"/>
    <property type="match status" value="1"/>
</dbReference>
<dbReference type="InterPro" id="IPR011650">
    <property type="entry name" value="Peptidase_M20_dimer"/>
</dbReference>
<dbReference type="OrthoDB" id="9792335at2"/>
<dbReference type="Pfam" id="PF01546">
    <property type="entry name" value="Peptidase_M20"/>
    <property type="match status" value="1"/>
</dbReference>
<dbReference type="Gene3D" id="3.30.70.360">
    <property type="match status" value="1"/>
</dbReference>
<dbReference type="GO" id="GO:0046872">
    <property type="term" value="F:metal ion binding"/>
    <property type="evidence" value="ECO:0007669"/>
    <property type="project" value="UniProtKB-KW"/>
</dbReference>
<dbReference type="GO" id="GO:0008777">
    <property type="term" value="F:acetylornithine deacetylase activity"/>
    <property type="evidence" value="ECO:0007669"/>
    <property type="project" value="TreeGrafter"/>
</dbReference>
<evidence type="ECO:0000256" key="2">
    <source>
        <dbReference type="ARBA" id="ARBA00022801"/>
    </source>
</evidence>
<feature type="domain" description="Peptidase M20 dimerisation" evidence="3">
    <location>
        <begin position="169"/>
        <end position="267"/>
    </location>
</feature>